<dbReference type="PRINTS" id="PR00625">
    <property type="entry name" value="JDOMAIN"/>
</dbReference>
<dbReference type="SUPFAM" id="SSF57667">
    <property type="entry name" value="beta-beta-alpha zinc fingers"/>
    <property type="match status" value="1"/>
</dbReference>
<dbReference type="InterPro" id="IPR013087">
    <property type="entry name" value="Znf_C2H2_type"/>
</dbReference>
<dbReference type="PROSITE" id="PS00636">
    <property type="entry name" value="DNAJ_1"/>
    <property type="match status" value="1"/>
</dbReference>
<dbReference type="SUPFAM" id="SSF46565">
    <property type="entry name" value="Chaperone J-domain"/>
    <property type="match status" value="1"/>
</dbReference>
<dbReference type="InterPro" id="IPR022755">
    <property type="entry name" value="Znf_C2H2_jaz"/>
</dbReference>
<dbReference type="PANTHER" id="PTHR44029:SF1">
    <property type="entry name" value="DNAJ HOMOLOG SUBFAMILY C MEMBER 21"/>
    <property type="match status" value="1"/>
</dbReference>
<feature type="domain" description="J" evidence="6">
    <location>
        <begin position="18"/>
        <end position="100"/>
    </location>
</feature>
<feature type="compositionally biased region" description="Basic residues" evidence="5">
    <location>
        <begin position="427"/>
        <end position="438"/>
    </location>
</feature>
<evidence type="ECO:0000313" key="8">
    <source>
        <dbReference type="EMBL" id="PBK75461.1"/>
    </source>
</evidence>
<keyword evidence="3" id="KW-0862">Zinc</keyword>
<feature type="compositionally biased region" description="Acidic residues" evidence="5">
    <location>
        <begin position="372"/>
        <end position="387"/>
    </location>
</feature>
<dbReference type="Proteomes" id="UP000218334">
    <property type="component" value="Unassembled WGS sequence"/>
</dbReference>
<reference evidence="9" key="1">
    <citation type="journal article" date="2017" name="Nat. Ecol. Evol.">
        <title>Genome expansion and lineage-specific genetic innovations in the forest pathogenic fungi Armillaria.</title>
        <authorList>
            <person name="Sipos G."/>
            <person name="Prasanna A.N."/>
            <person name="Walter M.C."/>
            <person name="O'Connor E."/>
            <person name="Balint B."/>
            <person name="Krizsan K."/>
            <person name="Kiss B."/>
            <person name="Hess J."/>
            <person name="Varga T."/>
            <person name="Slot J."/>
            <person name="Riley R."/>
            <person name="Boka B."/>
            <person name="Rigling D."/>
            <person name="Barry K."/>
            <person name="Lee J."/>
            <person name="Mihaltcheva S."/>
            <person name="LaButti K."/>
            <person name="Lipzen A."/>
            <person name="Waldron R."/>
            <person name="Moloney N.M."/>
            <person name="Sperisen C."/>
            <person name="Kredics L."/>
            <person name="Vagvoelgyi C."/>
            <person name="Patrignani A."/>
            <person name="Fitzpatrick D."/>
            <person name="Nagy I."/>
            <person name="Doyle S."/>
            <person name="Anderson J.B."/>
            <person name="Grigoriev I.V."/>
            <person name="Gueldener U."/>
            <person name="Muensterkoetter M."/>
            <person name="Nagy L.G."/>
        </authorList>
    </citation>
    <scope>NUCLEOTIDE SEQUENCE [LARGE SCALE GENOMIC DNA]</scope>
    <source>
        <strain evidence="9">28-4</strain>
    </source>
</reference>
<dbReference type="PROSITE" id="PS00028">
    <property type="entry name" value="ZINC_FINGER_C2H2_1"/>
    <property type="match status" value="1"/>
</dbReference>
<evidence type="ECO:0000313" key="9">
    <source>
        <dbReference type="Proteomes" id="UP000218334"/>
    </source>
</evidence>
<dbReference type="Pfam" id="PF21884">
    <property type="entry name" value="ZUO1-like_ZHD"/>
    <property type="match status" value="1"/>
</dbReference>
<dbReference type="InterPro" id="IPR036236">
    <property type="entry name" value="Znf_C2H2_sf"/>
</dbReference>
<feature type="domain" description="C2H2-type" evidence="7">
    <location>
        <begin position="511"/>
        <end position="541"/>
    </location>
</feature>
<gene>
    <name evidence="8" type="ORF">ARMSODRAFT_1012922</name>
</gene>
<sequence>MGAGESTARNDQADEVVDYYKLLEVDENATADELKVHQDPFAYSPILTVSKRSFRRLALVHHPDKNPNDVEGATKRFAAMQQAYEVLSDEQERAWYDSHKASLEPEPDAETVFEDIRKGAPPPRARDRGLTVRHLARFFDATIWSGFADDDNGFFTVYRNLFNRLKAEEAMISDSDLPSFGYSAWTWTPAQKGEDLPAARTFYNVWINFVTNKDFSWCDQWNLAEAPDRRVRRLMEKDNKKARDDARRDYNDTVRSLAKFLRKRDPRYKAHLAQQSEENQSRVASGTSTPHAGSSRRPQPTVDSYVEQDWQKIDTQGAHDDDLEWAIGEGEDPEEWECVVCGKSFRSEAAWDSHERSKKHLKEVERLRREMQEEDVELGLDDPEPDSFPEPPRSQSLTPDIPTIDEDPTAVASASDGELEDQQVNIGKRKKQKSKAKRPPSEPLTKTQKIGRSIIDPSISELQGQPRDQAQTVSSDETRPSGVAVEMTKREKRRAKQSKKAEAQKNAELQFKCNACPNVFTSKTQLFNHIRDMPDHARADDTPSRGNKGKSGKR</sequence>
<feature type="compositionally biased region" description="Basic and acidic residues" evidence="5">
    <location>
        <begin position="530"/>
        <end position="543"/>
    </location>
</feature>
<keyword evidence="2 4" id="KW-0863">Zinc-finger</keyword>
<dbReference type="SMART" id="SM00355">
    <property type="entry name" value="ZnF_C2H2"/>
    <property type="match status" value="2"/>
</dbReference>
<feature type="domain" description="C2H2-type" evidence="7">
    <location>
        <begin position="336"/>
        <end position="365"/>
    </location>
</feature>
<dbReference type="Pfam" id="PF12171">
    <property type="entry name" value="zf-C2H2_jaz"/>
    <property type="match status" value="1"/>
</dbReference>
<evidence type="ECO:0000256" key="4">
    <source>
        <dbReference type="PROSITE-ProRule" id="PRU00042"/>
    </source>
</evidence>
<dbReference type="InterPro" id="IPR003604">
    <property type="entry name" value="Matrin/U1-like-C_Znf_C2H2"/>
</dbReference>
<dbReference type="Gene3D" id="3.30.160.60">
    <property type="entry name" value="Classic Zinc Finger"/>
    <property type="match status" value="1"/>
</dbReference>
<dbReference type="InterPro" id="IPR051964">
    <property type="entry name" value="Chaperone_stress_response"/>
</dbReference>
<dbReference type="CDD" id="cd06257">
    <property type="entry name" value="DnaJ"/>
    <property type="match status" value="1"/>
</dbReference>
<dbReference type="Pfam" id="PF00226">
    <property type="entry name" value="DnaJ"/>
    <property type="match status" value="1"/>
</dbReference>
<evidence type="ECO:0000256" key="5">
    <source>
        <dbReference type="SAM" id="MobiDB-lite"/>
    </source>
</evidence>
<feature type="region of interest" description="Disordered" evidence="5">
    <location>
        <begin position="370"/>
        <end position="505"/>
    </location>
</feature>
<evidence type="ECO:0000256" key="3">
    <source>
        <dbReference type="ARBA" id="ARBA00022833"/>
    </source>
</evidence>
<dbReference type="STRING" id="1076256.A0A2H3BX46"/>
<dbReference type="InterPro" id="IPR018253">
    <property type="entry name" value="DnaJ_domain_CS"/>
</dbReference>
<dbReference type="Pfam" id="PF00096">
    <property type="entry name" value="zf-C2H2"/>
    <property type="match status" value="1"/>
</dbReference>
<keyword evidence="1" id="KW-0479">Metal-binding</keyword>
<dbReference type="AlphaFoldDB" id="A0A2H3BX46"/>
<dbReference type="GO" id="GO:0005737">
    <property type="term" value="C:cytoplasm"/>
    <property type="evidence" value="ECO:0007669"/>
    <property type="project" value="TreeGrafter"/>
</dbReference>
<feature type="region of interest" description="Disordered" evidence="5">
    <location>
        <begin position="272"/>
        <end position="304"/>
    </location>
</feature>
<dbReference type="PANTHER" id="PTHR44029">
    <property type="entry name" value="DNAJ HOMOLOG SUBFAMILY C MEMBER 21"/>
    <property type="match status" value="1"/>
</dbReference>
<dbReference type="SMART" id="SM00271">
    <property type="entry name" value="DnaJ"/>
    <property type="match status" value="1"/>
</dbReference>
<evidence type="ECO:0000259" key="7">
    <source>
        <dbReference type="PROSITE" id="PS50157"/>
    </source>
</evidence>
<dbReference type="EMBL" id="KZ293417">
    <property type="protein sequence ID" value="PBK75461.1"/>
    <property type="molecule type" value="Genomic_DNA"/>
</dbReference>
<dbReference type="Gene3D" id="1.10.287.110">
    <property type="entry name" value="DnaJ domain"/>
    <property type="match status" value="1"/>
</dbReference>
<protein>
    <submittedName>
        <fullName evidence="8">DnaJ-domain-containing protein</fullName>
    </submittedName>
</protein>
<dbReference type="SMART" id="SM00451">
    <property type="entry name" value="ZnF_U1"/>
    <property type="match status" value="1"/>
</dbReference>
<feature type="region of interest" description="Disordered" evidence="5">
    <location>
        <begin position="530"/>
        <end position="554"/>
    </location>
</feature>
<dbReference type="PROSITE" id="PS50157">
    <property type="entry name" value="ZINC_FINGER_C2H2_2"/>
    <property type="match status" value="2"/>
</dbReference>
<evidence type="ECO:0000259" key="6">
    <source>
        <dbReference type="PROSITE" id="PS50076"/>
    </source>
</evidence>
<evidence type="ECO:0000256" key="2">
    <source>
        <dbReference type="ARBA" id="ARBA00022771"/>
    </source>
</evidence>
<dbReference type="InterPro" id="IPR036869">
    <property type="entry name" value="J_dom_sf"/>
</dbReference>
<dbReference type="InterPro" id="IPR001623">
    <property type="entry name" value="DnaJ_domain"/>
</dbReference>
<proteinExistence type="predicted"/>
<evidence type="ECO:0000256" key="1">
    <source>
        <dbReference type="ARBA" id="ARBA00022723"/>
    </source>
</evidence>
<dbReference type="PROSITE" id="PS50076">
    <property type="entry name" value="DNAJ_2"/>
    <property type="match status" value="1"/>
</dbReference>
<feature type="compositionally biased region" description="Polar residues" evidence="5">
    <location>
        <begin position="460"/>
        <end position="475"/>
    </location>
</feature>
<dbReference type="InterPro" id="IPR054076">
    <property type="entry name" value="ZUO1-like_ZHD"/>
</dbReference>
<keyword evidence="9" id="KW-1185">Reference proteome</keyword>
<organism evidence="8 9">
    <name type="scientific">Armillaria solidipes</name>
    <dbReference type="NCBI Taxonomy" id="1076256"/>
    <lineage>
        <taxon>Eukaryota</taxon>
        <taxon>Fungi</taxon>
        <taxon>Dikarya</taxon>
        <taxon>Basidiomycota</taxon>
        <taxon>Agaricomycotina</taxon>
        <taxon>Agaricomycetes</taxon>
        <taxon>Agaricomycetidae</taxon>
        <taxon>Agaricales</taxon>
        <taxon>Marasmiineae</taxon>
        <taxon>Physalacriaceae</taxon>
        <taxon>Armillaria</taxon>
    </lineage>
</organism>
<dbReference type="GO" id="GO:0008270">
    <property type="term" value="F:zinc ion binding"/>
    <property type="evidence" value="ECO:0007669"/>
    <property type="project" value="UniProtKB-KW"/>
</dbReference>
<feature type="compositionally biased region" description="Polar residues" evidence="5">
    <location>
        <begin position="273"/>
        <end position="302"/>
    </location>
</feature>
<accession>A0A2H3BX46</accession>
<dbReference type="GO" id="GO:0003676">
    <property type="term" value="F:nucleic acid binding"/>
    <property type="evidence" value="ECO:0007669"/>
    <property type="project" value="InterPro"/>
</dbReference>
<name>A0A2H3BX46_9AGAR</name>